<protein>
    <recommendedName>
        <fullName evidence="8">Chitin-binding type-2 domain-containing protein</fullName>
    </recommendedName>
</protein>
<evidence type="ECO:0000256" key="7">
    <source>
        <dbReference type="SAM" id="SignalP"/>
    </source>
</evidence>
<sequence length="207" mass="23014">MRFLVLTVLALTSAANGQYEDSRQCDKYYECVDGVPTEKLCPDGLVFDPLIRKRSKCDQPFNVDCGDRTELQPPTPKGVCPRLNGFFAHEDPAVCNKFYNCIQGDHTEITCTAGLHFDEYSGTCVWPDSAGRQGCNAQTKGQKDANGNLVIHPKYAHATDCQRFYVCLNGVEPRDLGCTVGEVYNEESQSEDWYKDEPAAQPAAKKN</sequence>
<dbReference type="PANTHER" id="PTHR23301">
    <property type="entry name" value="CHITIN BINDING PERITROPHIN-A"/>
    <property type="match status" value="1"/>
</dbReference>
<dbReference type="PANTHER" id="PTHR23301:SF110">
    <property type="entry name" value="LD43683P-RELATED"/>
    <property type="match status" value="1"/>
</dbReference>
<dbReference type="Pfam" id="PF01607">
    <property type="entry name" value="CBM_14"/>
    <property type="match status" value="3"/>
</dbReference>
<keyword evidence="2 7" id="KW-0732">Signal</keyword>
<evidence type="ECO:0000256" key="4">
    <source>
        <dbReference type="ARBA" id="ARBA00023157"/>
    </source>
</evidence>
<feature type="chain" id="PRO_5043776376" description="Chitin-binding type-2 domain-containing protein" evidence="7">
    <location>
        <begin position="18"/>
        <end position="207"/>
    </location>
</feature>
<evidence type="ECO:0000256" key="3">
    <source>
        <dbReference type="ARBA" id="ARBA00022737"/>
    </source>
</evidence>
<proteinExistence type="predicted"/>
<keyword evidence="3" id="KW-0677">Repeat</keyword>
<evidence type="ECO:0000313" key="10">
    <source>
        <dbReference type="Proteomes" id="UP001162156"/>
    </source>
</evidence>
<dbReference type="GO" id="GO:0005576">
    <property type="term" value="C:extracellular region"/>
    <property type="evidence" value="ECO:0007669"/>
    <property type="project" value="InterPro"/>
</dbReference>
<dbReference type="Proteomes" id="UP001162156">
    <property type="component" value="Unassembled WGS sequence"/>
</dbReference>
<dbReference type="AlphaFoldDB" id="A0AAV8WNJ0"/>
<name>A0AAV8WNJ0_9CUCU</name>
<feature type="domain" description="Chitin-binding type-2" evidence="8">
    <location>
        <begin position="8"/>
        <end position="67"/>
    </location>
</feature>
<gene>
    <name evidence="9" type="ORF">NQ314_019760</name>
</gene>
<reference evidence="9" key="1">
    <citation type="journal article" date="2023" name="Insect Mol. Biol.">
        <title>Genome sequencing provides insights into the evolution of gene families encoding plant cell wall-degrading enzymes in longhorned beetles.</title>
        <authorList>
            <person name="Shin N.R."/>
            <person name="Okamura Y."/>
            <person name="Kirsch R."/>
            <person name="Pauchet Y."/>
        </authorList>
    </citation>
    <scope>NUCLEOTIDE SEQUENCE</scope>
    <source>
        <strain evidence="9">RBIC_L_NR</strain>
    </source>
</reference>
<dbReference type="PROSITE" id="PS50940">
    <property type="entry name" value="CHIT_BIND_II"/>
    <property type="match status" value="2"/>
</dbReference>
<accession>A0AAV8WNJ0</accession>
<dbReference type="SUPFAM" id="SSF57625">
    <property type="entry name" value="Invertebrate chitin-binding proteins"/>
    <property type="match status" value="3"/>
</dbReference>
<keyword evidence="5" id="KW-0325">Glycoprotein</keyword>
<keyword evidence="1" id="KW-0147">Chitin-binding</keyword>
<dbReference type="SMART" id="SM00494">
    <property type="entry name" value="ChtBD2"/>
    <property type="match status" value="3"/>
</dbReference>
<dbReference type="Gene3D" id="2.170.140.10">
    <property type="entry name" value="Chitin binding domain"/>
    <property type="match status" value="3"/>
</dbReference>
<feature type="signal peptide" evidence="7">
    <location>
        <begin position="1"/>
        <end position="17"/>
    </location>
</feature>
<dbReference type="GO" id="GO:0008061">
    <property type="term" value="F:chitin binding"/>
    <property type="evidence" value="ECO:0007669"/>
    <property type="project" value="UniProtKB-KW"/>
</dbReference>
<keyword evidence="10" id="KW-1185">Reference proteome</keyword>
<dbReference type="EMBL" id="JANEYF010005532">
    <property type="protein sequence ID" value="KAJ8927756.1"/>
    <property type="molecule type" value="Genomic_DNA"/>
</dbReference>
<evidence type="ECO:0000313" key="9">
    <source>
        <dbReference type="EMBL" id="KAJ8927756.1"/>
    </source>
</evidence>
<organism evidence="9 10">
    <name type="scientific">Rhamnusium bicolor</name>
    <dbReference type="NCBI Taxonomy" id="1586634"/>
    <lineage>
        <taxon>Eukaryota</taxon>
        <taxon>Metazoa</taxon>
        <taxon>Ecdysozoa</taxon>
        <taxon>Arthropoda</taxon>
        <taxon>Hexapoda</taxon>
        <taxon>Insecta</taxon>
        <taxon>Pterygota</taxon>
        <taxon>Neoptera</taxon>
        <taxon>Endopterygota</taxon>
        <taxon>Coleoptera</taxon>
        <taxon>Polyphaga</taxon>
        <taxon>Cucujiformia</taxon>
        <taxon>Chrysomeloidea</taxon>
        <taxon>Cerambycidae</taxon>
        <taxon>Lepturinae</taxon>
        <taxon>Rhagiini</taxon>
        <taxon>Rhamnusium</taxon>
    </lineage>
</organism>
<evidence type="ECO:0000256" key="1">
    <source>
        <dbReference type="ARBA" id="ARBA00022669"/>
    </source>
</evidence>
<feature type="domain" description="Chitin-binding type-2" evidence="8">
    <location>
        <begin position="77"/>
        <end position="137"/>
    </location>
</feature>
<comment type="caution">
    <text evidence="9">The sequence shown here is derived from an EMBL/GenBank/DDBJ whole genome shotgun (WGS) entry which is preliminary data.</text>
</comment>
<evidence type="ECO:0000256" key="2">
    <source>
        <dbReference type="ARBA" id="ARBA00022729"/>
    </source>
</evidence>
<feature type="region of interest" description="Disordered" evidence="6">
    <location>
        <begin position="186"/>
        <end position="207"/>
    </location>
</feature>
<evidence type="ECO:0000256" key="5">
    <source>
        <dbReference type="ARBA" id="ARBA00023180"/>
    </source>
</evidence>
<dbReference type="InterPro" id="IPR051940">
    <property type="entry name" value="Chitin_bind-dev_reg"/>
</dbReference>
<evidence type="ECO:0000256" key="6">
    <source>
        <dbReference type="SAM" id="MobiDB-lite"/>
    </source>
</evidence>
<dbReference type="InterPro" id="IPR036508">
    <property type="entry name" value="Chitin-bd_dom_sf"/>
</dbReference>
<evidence type="ECO:0000259" key="8">
    <source>
        <dbReference type="PROSITE" id="PS50940"/>
    </source>
</evidence>
<keyword evidence="4" id="KW-1015">Disulfide bond</keyword>
<dbReference type="InterPro" id="IPR002557">
    <property type="entry name" value="Chitin-bd_dom"/>
</dbReference>